<dbReference type="Proteomes" id="UP000447355">
    <property type="component" value="Unassembled WGS sequence"/>
</dbReference>
<accession>A0A845GNG6</accession>
<proteinExistence type="predicted"/>
<sequence>MMDEIRGAVLSASRVGYEVGRQMQVDRVINEWVQHANSYKAQRDEAWDEIRSLKAKLSETQEERRVLQAKLKDSETQCKTFRASANTLERKNASLSDEVARLTKWKRDALASVQKHLSEVETSKKTEEGERKKLVEKLNLQTARLTATWARLTGAERVLGRLVSELLDRAPTVKLEMLDDGQRRSVLERAWTDVVKSKAKYEPALSFTFEPLPI</sequence>
<dbReference type="AlphaFoldDB" id="A0A845GNG6"/>
<reference evidence="2" key="1">
    <citation type="submission" date="2019-12" db="EMBL/GenBank/DDBJ databases">
        <title>Novel species isolated from a subtropical stream in China.</title>
        <authorList>
            <person name="Lu H."/>
        </authorList>
    </citation>
    <scope>NUCLEOTIDE SEQUENCE [LARGE SCALE GENOMIC DNA]</scope>
    <source>
        <strain evidence="2">FT81W</strain>
    </source>
</reference>
<comment type="caution">
    <text evidence="2">The sequence shown here is derived from an EMBL/GenBank/DDBJ whole genome shotgun (WGS) entry which is preliminary data.</text>
</comment>
<dbReference type="EMBL" id="WWCX01000038">
    <property type="protein sequence ID" value="MYM96093.1"/>
    <property type="molecule type" value="Genomic_DNA"/>
</dbReference>
<protein>
    <submittedName>
        <fullName evidence="2">Uncharacterized protein</fullName>
    </submittedName>
</protein>
<organism evidence="2 3">
    <name type="scientific">Duganella vulcania</name>
    <dbReference type="NCBI Taxonomy" id="2692166"/>
    <lineage>
        <taxon>Bacteria</taxon>
        <taxon>Pseudomonadati</taxon>
        <taxon>Pseudomonadota</taxon>
        <taxon>Betaproteobacteria</taxon>
        <taxon>Burkholderiales</taxon>
        <taxon>Oxalobacteraceae</taxon>
        <taxon>Telluria group</taxon>
        <taxon>Duganella</taxon>
    </lineage>
</organism>
<evidence type="ECO:0000313" key="2">
    <source>
        <dbReference type="EMBL" id="MYM96093.1"/>
    </source>
</evidence>
<feature type="coiled-coil region" evidence="1">
    <location>
        <begin position="43"/>
        <end position="91"/>
    </location>
</feature>
<evidence type="ECO:0000256" key="1">
    <source>
        <dbReference type="SAM" id="Coils"/>
    </source>
</evidence>
<gene>
    <name evidence="2" type="ORF">GTP90_19710</name>
</gene>
<dbReference type="RefSeq" id="WP_161085162.1">
    <property type="nucleotide sequence ID" value="NZ_WWCX01000038.1"/>
</dbReference>
<name>A0A845GNG6_9BURK</name>
<keyword evidence="1" id="KW-0175">Coiled coil</keyword>
<evidence type="ECO:0000313" key="3">
    <source>
        <dbReference type="Proteomes" id="UP000447355"/>
    </source>
</evidence>